<comment type="caution">
    <text evidence="2">The sequence shown here is derived from an EMBL/GenBank/DDBJ whole genome shotgun (WGS) entry which is preliminary data.</text>
</comment>
<keyword evidence="1" id="KW-0472">Membrane</keyword>
<dbReference type="RefSeq" id="WP_199790903.1">
    <property type="nucleotide sequence ID" value="NZ_JAHSSQ010000010.1"/>
</dbReference>
<keyword evidence="1" id="KW-1133">Transmembrane helix</keyword>
<evidence type="ECO:0000313" key="2">
    <source>
        <dbReference type="EMBL" id="MBZ6151443.1"/>
    </source>
</evidence>
<feature type="transmembrane region" description="Helical" evidence="1">
    <location>
        <begin position="27"/>
        <end position="50"/>
    </location>
</feature>
<keyword evidence="1" id="KW-0812">Transmembrane</keyword>
<evidence type="ECO:0000256" key="1">
    <source>
        <dbReference type="SAM" id="Phobius"/>
    </source>
</evidence>
<evidence type="ECO:0000313" key="3">
    <source>
        <dbReference type="Proteomes" id="UP000758701"/>
    </source>
</evidence>
<name>A0ABS7W1Y2_STROV</name>
<keyword evidence="3" id="KW-1185">Reference proteome</keyword>
<protein>
    <submittedName>
        <fullName evidence="2">Uncharacterized protein</fullName>
    </submittedName>
</protein>
<organism evidence="2 3">
    <name type="scientific">Streptomyces olivaceus</name>
    <dbReference type="NCBI Taxonomy" id="47716"/>
    <lineage>
        <taxon>Bacteria</taxon>
        <taxon>Bacillati</taxon>
        <taxon>Actinomycetota</taxon>
        <taxon>Actinomycetes</taxon>
        <taxon>Kitasatosporales</taxon>
        <taxon>Streptomycetaceae</taxon>
        <taxon>Streptomyces</taxon>
    </lineage>
</organism>
<gene>
    <name evidence="2" type="ORF">KVH32_09680</name>
</gene>
<sequence>MSGCLGIAVIVSVYVGAGEPGQVASGIAPAFYLAGAISTLAVLTALVALVRRRSPRRSATHS</sequence>
<proteinExistence type="predicted"/>
<reference evidence="2 3" key="1">
    <citation type="submission" date="2021-06" db="EMBL/GenBank/DDBJ databases">
        <title>Ecological speciation of a Streptomyces species isolated from different habitats and geographic origins.</title>
        <authorList>
            <person name="Wang J."/>
        </authorList>
    </citation>
    <scope>NUCLEOTIDE SEQUENCE [LARGE SCALE GENOMIC DNA]</scope>
    <source>
        <strain evidence="2 3">FXJ8.012</strain>
    </source>
</reference>
<accession>A0ABS7W1Y2</accession>
<dbReference type="EMBL" id="JAHSTP010000003">
    <property type="protein sequence ID" value="MBZ6151443.1"/>
    <property type="molecule type" value="Genomic_DNA"/>
</dbReference>
<dbReference type="Proteomes" id="UP000758701">
    <property type="component" value="Unassembled WGS sequence"/>
</dbReference>